<name>A0ABY7PR40_9BACT</name>
<evidence type="ECO:0000313" key="2">
    <source>
        <dbReference type="Proteomes" id="UP001211872"/>
    </source>
</evidence>
<sequence length="236" mass="27135">MLPINLHLPRRHRRPLLFPPGLLALAWLLWLGCVALPQMSGFNKPQGYVTQLTMLGPKFPGAFDSFSPPRPLWPPYFSSYELAAFRPWQNIRFTGNLWQDYFSYQQTQVAANYLERDTTYRMGMKLVFEPSATYKSLIFALDQLQSRDIKQYWLDIYRLPNTLYAFTDVPTVADTTKSTIPMMSCGTSDNMAAWRPQPTSASFADLATPDWRNSTLLLLLLTLLSAVRLGQRWRLG</sequence>
<dbReference type="RefSeq" id="WP_270127921.1">
    <property type="nucleotide sequence ID" value="NZ_CP115396.1"/>
</dbReference>
<reference evidence="1 2" key="1">
    <citation type="journal article" date="2011" name="Int. J. Syst. Evol. Microbiol.">
        <title>Hymenobacter yonginensis sp. nov., isolated from a mesotrophic artificial lake.</title>
        <authorList>
            <person name="Joung Y."/>
            <person name="Cho S.H."/>
            <person name="Kim H."/>
            <person name="Kim S.B."/>
            <person name="Joh K."/>
        </authorList>
    </citation>
    <scope>NUCLEOTIDE SEQUENCE [LARGE SCALE GENOMIC DNA]</scope>
    <source>
        <strain evidence="1 2">KCTC 22745</strain>
    </source>
</reference>
<evidence type="ECO:0000313" key="1">
    <source>
        <dbReference type="EMBL" id="WBO85318.1"/>
    </source>
</evidence>
<proteinExistence type="predicted"/>
<dbReference type="Proteomes" id="UP001211872">
    <property type="component" value="Chromosome"/>
</dbReference>
<keyword evidence="2" id="KW-1185">Reference proteome</keyword>
<organism evidence="1 2">
    <name type="scientific">Hymenobacter yonginensis</name>
    <dbReference type="NCBI Taxonomy" id="748197"/>
    <lineage>
        <taxon>Bacteria</taxon>
        <taxon>Pseudomonadati</taxon>
        <taxon>Bacteroidota</taxon>
        <taxon>Cytophagia</taxon>
        <taxon>Cytophagales</taxon>
        <taxon>Hymenobacteraceae</taxon>
        <taxon>Hymenobacter</taxon>
    </lineage>
</organism>
<gene>
    <name evidence="1" type="ORF">O9Z63_03530</name>
</gene>
<accession>A0ABY7PR40</accession>
<protein>
    <submittedName>
        <fullName evidence="1">Uncharacterized protein</fullName>
    </submittedName>
</protein>
<dbReference type="EMBL" id="CP115396">
    <property type="protein sequence ID" value="WBO85318.1"/>
    <property type="molecule type" value="Genomic_DNA"/>
</dbReference>